<dbReference type="PRINTS" id="PR00686">
    <property type="entry name" value="TIFACTORIID"/>
</dbReference>
<comment type="similarity">
    <text evidence="1">Belongs to the TBP family.</text>
</comment>
<evidence type="ECO:0000256" key="2">
    <source>
        <dbReference type="ARBA" id="ARBA00022737"/>
    </source>
</evidence>
<dbReference type="Proteomes" id="UP000266622">
    <property type="component" value="Unassembled WGS sequence"/>
</dbReference>
<sequence>MATWEPSNVVIAADLKTRLPLDKIAIELENASYDPENFPGLIYRIETNEKKVTILMFNSGKLIITGIKSSKEAKKYIEELRKTLKDIGIDTSNDYTISIKNFVANGKFKYNNIDINNLLEDYVGKAEPYYGKMPGVSKKVIESLENVEYNPEQFPGAIIKYKKEDIEVTFLVFHTGSFVCTGAKNEEEAEKAITSFEEEVISKYAKK</sequence>
<evidence type="ECO:0000313" key="6">
    <source>
        <dbReference type="Proteomes" id="UP000266622"/>
    </source>
</evidence>
<evidence type="ECO:0000313" key="5">
    <source>
        <dbReference type="EMBL" id="RIB35527.1"/>
    </source>
</evidence>
<organism evidence="5 6">
    <name type="scientific">Candidatus Nanoclepta minutus</name>
    <dbReference type="NCBI Taxonomy" id="1940235"/>
    <lineage>
        <taxon>Archaea</taxon>
        <taxon>Nanobdellota</taxon>
        <taxon>Candidatus Nanoclepta</taxon>
    </lineage>
</organism>
<keyword evidence="4" id="KW-0804">Transcription</keyword>
<name>A0A397WPP5_9ARCH</name>
<proteinExistence type="inferred from homology"/>
<comment type="caution">
    <text evidence="5">The sequence shown here is derived from an EMBL/GenBank/DDBJ whole genome shotgun (WGS) entry which is preliminary data.</text>
</comment>
<dbReference type="InterPro" id="IPR012295">
    <property type="entry name" value="TBP_dom_sf"/>
</dbReference>
<reference evidence="5 6" key="1">
    <citation type="journal article" date="2018" name="Syst. Appl. Microbiol.">
        <title>A new symbiotic nanoarchaeote (Candidatus Nanoclepta minutus) and its host (Zestosphaera tikiterensis gen. nov., sp. nov.) from a New Zealand hot spring.</title>
        <authorList>
            <person name="St John E."/>
            <person name="Liu Y."/>
            <person name="Podar M."/>
            <person name="Stott M.B."/>
            <person name="Meneghin J."/>
            <person name="Chen Z."/>
            <person name="Lagutin K."/>
            <person name="Mitchell K."/>
            <person name="Reysenbach A.L."/>
        </authorList>
    </citation>
    <scope>NUCLEOTIDE SEQUENCE [LARGE SCALE GENOMIC DNA]</scope>
    <source>
        <strain evidence="5">NZ3</strain>
    </source>
</reference>
<evidence type="ECO:0000256" key="3">
    <source>
        <dbReference type="ARBA" id="ARBA00023125"/>
    </source>
</evidence>
<evidence type="ECO:0000256" key="4">
    <source>
        <dbReference type="ARBA" id="ARBA00023163"/>
    </source>
</evidence>
<dbReference type="Gene3D" id="3.30.310.10">
    <property type="entry name" value="TATA-Binding Protein"/>
    <property type="match status" value="2"/>
</dbReference>
<evidence type="ECO:0000256" key="1">
    <source>
        <dbReference type="ARBA" id="ARBA00005560"/>
    </source>
</evidence>
<accession>A0A397WPP5</accession>
<evidence type="ECO:0008006" key="7">
    <source>
        <dbReference type="Google" id="ProtNLM"/>
    </source>
</evidence>
<dbReference type="PANTHER" id="PTHR10126">
    <property type="entry name" value="TATA-BOX BINDING PROTEIN"/>
    <property type="match status" value="1"/>
</dbReference>
<dbReference type="InterPro" id="IPR000814">
    <property type="entry name" value="TBP"/>
</dbReference>
<dbReference type="SUPFAM" id="SSF55945">
    <property type="entry name" value="TATA-box binding protein-like"/>
    <property type="match status" value="2"/>
</dbReference>
<keyword evidence="3" id="KW-0238">DNA-binding</keyword>
<protein>
    <recommendedName>
        <fullName evidence="7">TATA-box-binding protein</fullName>
    </recommendedName>
</protein>
<dbReference type="EMBL" id="MWMI01000001">
    <property type="protein sequence ID" value="RIB35527.1"/>
    <property type="molecule type" value="Genomic_DNA"/>
</dbReference>
<keyword evidence="2" id="KW-0677">Repeat</keyword>
<dbReference type="GO" id="GO:0003677">
    <property type="term" value="F:DNA binding"/>
    <property type="evidence" value="ECO:0007669"/>
    <property type="project" value="UniProtKB-KW"/>
</dbReference>
<dbReference type="Pfam" id="PF00352">
    <property type="entry name" value="TBP"/>
    <property type="match status" value="2"/>
</dbReference>
<dbReference type="AlphaFoldDB" id="A0A397WPP5"/>
<dbReference type="GO" id="GO:0006352">
    <property type="term" value="P:DNA-templated transcription initiation"/>
    <property type="evidence" value="ECO:0007669"/>
    <property type="project" value="InterPro"/>
</dbReference>
<gene>
    <name evidence="5" type="ORF">BXU00_00245</name>
</gene>